<proteinExistence type="predicted"/>
<dbReference type="InterPro" id="IPR000835">
    <property type="entry name" value="HTH_MarR-typ"/>
</dbReference>
<dbReference type="Pfam" id="PF12802">
    <property type="entry name" value="MarR_2"/>
    <property type="match status" value="1"/>
</dbReference>
<reference evidence="3" key="1">
    <citation type="submission" date="2022-06" db="EMBL/GenBank/DDBJ databases">
        <title>Alkalicoccobacillus porphyridii sp. nov., isolated from a marine red alga, Porphyridium purpureum and reclassification of Shouchella plakortidis and Shouchella gibsonii as Alkalicoccobacillus plakortidis comb. nov. and Alkalicoccobacillus gibsonii comb. nov.</title>
        <authorList>
            <person name="Kim K.H."/>
            <person name="Lee J.K."/>
            <person name="Han D.M."/>
            <person name="Baek J.H."/>
            <person name="Jeon C.O."/>
        </authorList>
    </citation>
    <scope>NUCLEOTIDE SEQUENCE</scope>
    <source>
        <strain evidence="3">DSM 19153</strain>
    </source>
</reference>
<dbReference type="PANTHER" id="PTHR33164:SF99">
    <property type="entry name" value="MARR FAMILY REGULATORY PROTEIN"/>
    <property type="match status" value="1"/>
</dbReference>
<dbReference type="SMART" id="SM00347">
    <property type="entry name" value="HTH_MARR"/>
    <property type="match status" value="1"/>
</dbReference>
<accession>A0ABT0XF47</accession>
<feature type="domain" description="HTH marR-type" evidence="2">
    <location>
        <begin position="30"/>
        <end position="132"/>
    </location>
</feature>
<dbReference type="Gene3D" id="1.10.10.10">
    <property type="entry name" value="Winged helix-like DNA-binding domain superfamily/Winged helix DNA-binding domain"/>
    <property type="match status" value="1"/>
</dbReference>
<comment type="caution">
    <text evidence="3">The sequence shown here is derived from an EMBL/GenBank/DDBJ whole genome shotgun (WGS) entry which is preliminary data.</text>
</comment>
<organism evidence="3 4">
    <name type="scientific">Alkalicoccobacillus plakortidis</name>
    <dbReference type="NCBI Taxonomy" id="444060"/>
    <lineage>
        <taxon>Bacteria</taxon>
        <taxon>Bacillati</taxon>
        <taxon>Bacillota</taxon>
        <taxon>Bacilli</taxon>
        <taxon>Bacillales</taxon>
        <taxon>Bacillaceae</taxon>
        <taxon>Alkalicoccobacillus</taxon>
    </lineage>
</organism>
<evidence type="ECO:0000259" key="2">
    <source>
        <dbReference type="SMART" id="SM00347"/>
    </source>
</evidence>
<gene>
    <name evidence="3" type="ORF">NDM98_02525</name>
</gene>
<evidence type="ECO:0000313" key="4">
    <source>
        <dbReference type="Proteomes" id="UP001203665"/>
    </source>
</evidence>
<name>A0ABT0XF47_9BACI</name>
<dbReference type="InterPro" id="IPR036390">
    <property type="entry name" value="WH_DNA-bd_sf"/>
</dbReference>
<keyword evidence="4" id="KW-1185">Reference proteome</keyword>
<sequence length="146" mass="16907">MNNESQYEFLNNWLEVTSIKDKISNELESALKKNNDISLKEFYVMYYLSQESDRKLRLQQLQELIGLSQSAMSRLVGRLEAKTCGALERTTCEDDKRGIYTSLTSLGESKFERALNTFNTVINDMDLNEKDNSVIFSFLKDTNNHK</sequence>
<evidence type="ECO:0000313" key="3">
    <source>
        <dbReference type="EMBL" id="MCM2674499.1"/>
    </source>
</evidence>
<dbReference type="Proteomes" id="UP001203665">
    <property type="component" value="Unassembled WGS sequence"/>
</dbReference>
<dbReference type="EMBL" id="JAMQJY010000001">
    <property type="protein sequence ID" value="MCM2674499.1"/>
    <property type="molecule type" value="Genomic_DNA"/>
</dbReference>
<dbReference type="PANTHER" id="PTHR33164">
    <property type="entry name" value="TRANSCRIPTIONAL REGULATOR, MARR FAMILY"/>
    <property type="match status" value="1"/>
</dbReference>
<dbReference type="InterPro" id="IPR039422">
    <property type="entry name" value="MarR/SlyA-like"/>
</dbReference>
<protein>
    <submittedName>
        <fullName evidence="3">MarR family transcriptional regulator</fullName>
    </submittedName>
</protein>
<keyword evidence="1" id="KW-0238">DNA-binding</keyword>
<evidence type="ECO:0000256" key="1">
    <source>
        <dbReference type="ARBA" id="ARBA00023125"/>
    </source>
</evidence>
<dbReference type="SUPFAM" id="SSF46785">
    <property type="entry name" value="Winged helix' DNA-binding domain"/>
    <property type="match status" value="1"/>
</dbReference>
<dbReference type="InterPro" id="IPR036388">
    <property type="entry name" value="WH-like_DNA-bd_sf"/>
</dbReference>
<dbReference type="RefSeq" id="WP_251604346.1">
    <property type="nucleotide sequence ID" value="NZ_JAMQJY010000001.1"/>
</dbReference>